<dbReference type="RefSeq" id="XP_029224362.1">
    <property type="nucleotide sequence ID" value="XM_029375534.1"/>
</dbReference>
<feature type="compositionally biased region" description="Polar residues" evidence="1">
    <location>
        <begin position="179"/>
        <end position="206"/>
    </location>
</feature>
<name>A0A422N6D1_9TRYP</name>
<feature type="compositionally biased region" description="Basic and acidic residues" evidence="1">
    <location>
        <begin position="246"/>
        <end position="259"/>
    </location>
</feature>
<keyword evidence="2" id="KW-0732">Signal</keyword>
<dbReference type="Proteomes" id="UP000284403">
    <property type="component" value="Unassembled WGS sequence"/>
</dbReference>
<gene>
    <name evidence="3" type="ORF">Tco025E_08691</name>
</gene>
<reference evidence="3 4" key="1">
    <citation type="journal article" date="2018" name="BMC Genomics">
        <title>Genomic comparison of Trypanosoma conorhini and Trypanosoma rangeli to Trypanosoma cruzi strains of high and low virulence.</title>
        <authorList>
            <person name="Bradwell K.R."/>
            <person name="Koparde V.N."/>
            <person name="Matveyev A.V."/>
            <person name="Serrano M.G."/>
            <person name="Alves J.M."/>
            <person name="Parikh H."/>
            <person name="Huang B."/>
            <person name="Lee V."/>
            <person name="Espinosa-Alvarez O."/>
            <person name="Ortiz P.A."/>
            <person name="Costa-Martins A.G."/>
            <person name="Teixeira M.M."/>
            <person name="Buck G.A."/>
        </authorList>
    </citation>
    <scope>NUCLEOTIDE SEQUENCE [LARGE SCALE GENOMIC DNA]</scope>
    <source>
        <strain evidence="3 4">025E</strain>
    </source>
</reference>
<evidence type="ECO:0000256" key="1">
    <source>
        <dbReference type="SAM" id="MobiDB-lite"/>
    </source>
</evidence>
<keyword evidence="4" id="KW-1185">Reference proteome</keyword>
<feature type="signal peptide" evidence="2">
    <location>
        <begin position="1"/>
        <end position="23"/>
    </location>
</feature>
<feature type="compositionally biased region" description="Low complexity" evidence="1">
    <location>
        <begin position="321"/>
        <end position="347"/>
    </location>
</feature>
<comment type="caution">
    <text evidence="3">The sequence shown here is derived from an EMBL/GenBank/DDBJ whole genome shotgun (WGS) entry which is preliminary data.</text>
</comment>
<dbReference type="GeneID" id="40322302"/>
<evidence type="ECO:0000313" key="3">
    <source>
        <dbReference type="EMBL" id="RNF00992.1"/>
    </source>
</evidence>
<evidence type="ECO:0000256" key="2">
    <source>
        <dbReference type="SAM" id="SignalP"/>
    </source>
</evidence>
<sequence length="480" mass="46455">MAGRALLVCALCALCCAAAGGWAAEGDYCTERDWRDLRAVAKDMSDAEIAAKYCGRKPEFVRGLLASLQGDGAEEGAVSGPGGGSGDVERKGPRASGESAEDASEEKPAGSGEVEGTKGPGAPQGVSPAAGPTAELSQPQAGKPKNEVDAGVVLDAKEPSAPADVVNNMSAGSEPETALPTTSQTPGGAASSQAQEANGKDGNSTPGLDVVVSSAHTTRQPEAASTPPKPPTPTSTEGPGGTGKEMTLEKTPSKEKVSEDSVASDDNNGGDEKAKSKEAVPAPADTSNTPDGRAVDAAQLTAPSGGGGTSGEQTGKKAEAIAEVPAGSVAAAAPGVQQQGVAAAGTPTSSDKQPPPTAGDTATEASHAATTTGGGSSSTAAQTQPESSVVANEAGQPQQKEHPAVPTSQSQAETSGERGEATQPAAGAAAQAATTTNLTSAVKAAPGGSDGSSTAAAPSASPLALLLLLACAAAAAVLAA</sequence>
<feature type="compositionally biased region" description="Low complexity" evidence="1">
    <location>
        <begin position="421"/>
        <end position="435"/>
    </location>
</feature>
<protein>
    <recommendedName>
        <fullName evidence="5">Mucin-associated surface protein (MASP)</fullName>
    </recommendedName>
</protein>
<feature type="compositionally biased region" description="Low complexity" evidence="1">
    <location>
        <begin position="361"/>
        <end position="381"/>
    </location>
</feature>
<feature type="compositionally biased region" description="Polar residues" evidence="1">
    <location>
        <begin position="382"/>
        <end position="398"/>
    </location>
</feature>
<feature type="chain" id="PRO_5019346616" description="Mucin-associated surface protein (MASP)" evidence="2">
    <location>
        <begin position="24"/>
        <end position="480"/>
    </location>
</feature>
<evidence type="ECO:0000313" key="4">
    <source>
        <dbReference type="Proteomes" id="UP000284403"/>
    </source>
</evidence>
<dbReference type="EMBL" id="MKKU01000851">
    <property type="protein sequence ID" value="RNF00992.1"/>
    <property type="molecule type" value="Genomic_DNA"/>
</dbReference>
<proteinExistence type="predicted"/>
<accession>A0A422N6D1</accession>
<feature type="region of interest" description="Disordered" evidence="1">
    <location>
        <begin position="72"/>
        <end position="435"/>
    </location>
</feature>
<evidence type="ECO:0008006" key="5">
    <source>
        <dbReference type="Google" id="ProtNLM"/>
    </source>
</evidence>
<dbReference type="AlphaFoldDB" id="A0A422N6D1"/>
<organism evidence="3 4">
    <name type="scientific">Trypanosoma conorhini</name>
    <dbReference type="NCBI Taxonomy" id="83891"/>
    <lineage>
        <taxon>Eukaryota</taxon>
        <taxon>Discoba</taxon>
        <taxon>Euglenozoa</taxon>
        <taxon>Kinetoplastea</taxon>
        <taxon>Metakinetoplastina</taxon>
        <taxon>Trypanosomatida</taxon>
        <taxon>Trypanosomatidae</taxon>
        <taxon>Trypanosoma</taxon>
    </lineage>
</organism>